<protein>
    <submittedName>
        <fullName evidence="1">Uncharacterized protein</fullName>
    </submittedName>
</protein>
<name>A0AAP0J1I7_9MAGN</name>
<evidence type="ECO:0000313" key="1">
    <source>
        <dbReference type="EMBL" id="KAK9125766.1"/>
    </source>
</evidence>
<gene>
    <name evidence="1" type="ORF">Scep_014612</name>
</gene>
<comment type="caution">
    <text evidence="1">The sequence shown here is derived from an EMBL/GenBank/DDBJ whole genome shotgun (WGS) entry which is preliminary data.</text>
</comment>
<accession>A0AAP0J1I7</accession>
<dbReference type="EMBL" id="JBBNAG010000006">
    <property type="protein sequence ID" value="KAK9125766.1"/>
    <property type="molecule type" value="Genomic_DNA"/>
</dbReference>
<reference evidence="1 2" key="1">
    <citation type="submission" date="2024-01" db="EMBL/GenBank/DDBJ databases">
        <title>Genome assemblies of Stephania.</title>
        <authorList>
            <person name="Yang L."/>
        </authorList>
    </citation>
    <scope>NUCLEOTIDE SEQUENCE [LARGE SCALE GENOMIC DNA]</scope>
    <source>
        <strain evidence="1">JXDWG</strain>
        <tissue evidence="1">Leaf</tissue>
    </source>
</reference>
<proteinExistence type="predicted"/>
<sequence>MNTTLENLIDEKELCSTQPVFYLEENLSVITLKSVEVNEATQVAGYWSETTDECKASPTEPNIIIAQYEEEENDMKIEVVSRRQILTLNLFEGMADSVVLEPKETPLNLESGMDDP</sequence>
<dbReference type="AlphaFoldDB" id="A0AAP0J1I7"/>
<dbReference type="Proteomes" id="UP001419268">
    <property type="component" value="Unassembled WGS sequence"/>
</dbReference>
<organism evidence="1 2">
    <name type="scientific">Stephania cephalantha</name>
    <dbReference type="NCBI Taxonomy" id="152367"/>
    <lineage>
        <taxon>Eukaryota</taxon>
        <taxon>Viridiplantae</taxon>
        <taxon>Streptophyta</taxon>
        <taxon>Embryophyta</taxon>
        <taxon>Tracheophyta</taxon>
        <taxon>Spermatophyta</taxon>
        <taxon>Magnoliopsida</taxon>
        <taxon>Ranunculales</taxon>
        <taxon>Menispermaceae</taxon>
        <taxon>Menispermoideae</taxon>
        <taxon>Cissampelideae</taxon>
        <taxon>Stephania</taxon>
    </lineage>
</organism>
<evidence type="ECO:0000313" key="2">
    <source>
        <dbReference type="Proteomes" id="UP001419268"/>
    </source>
</evidence>
<keyword evidence="2" id="KW-1185">Reference proteome</keyword>